<dbReference type="PANTHER" id="PTHR21015:SF22">
    <property type="entry name" value="GLYCOSYLTRANSFERASE"/>
    <property type="match status" value="1"/>
</dbReference>
<geneLocation type="plasmid" evidence="4 5">
    <name>pSMR1-1</name>
</geneLocation>
<dbReference type="Gene3D" id="3.40.50.11190">
    <property type="match status" value="1"/>
</dbReference>
<evidence type="ECO:0000259" key="3">
    <source>
        <dbReference type="PROSITE" id="PS51186"/>
    </source>
</evidence>
<keyword evidence="5" id="KW-1185">Reference proteome</keyword>
<feature type="binding site" evidence="2">
    <location>
        <position position="283"/>
    </location>
    <ligand>
        <name>substrate</name>
    </ligand>
</feature>
<dbReference type="GO" id="GO:0016787">
    <property type="term" value="F:hydrolase activity"/>
    <property type="evidence" value="ECO:0007669"/>
    <property type="project" value="UniProtKB-KW"/>
</dbReference>
<dbReference type="EMBL" id="CP022416">
    <property type="protein sequence ID" value="ASM74627.1"/>
    <property type="molecule type" value="Genomic_DNA"/>
</dbReference>
<proteinExistence type="predicted"/>
<dbReference type="Proteomes" id="UP000199754">
    <property type="component" value="Plasmid pSMR1-1"/>
</dbReference>
<feature type="domain" description="N-acetyltransferase" evidence="3">
    <location>
        <begin position="367"/>
        <end position="514"/>
    </location>
</feature>
<accession>A0A221K704</accession>
<dbReference type="Gene3D" id="3.40.630.30">
    <property type="match status" value="1"/>
</dbReference>
<dbReference type="RefSeq" id="WP_089422658.1">
    <property type="nucleotide sequence ID" value="NZ_CP022416.1"/>
</dbReference>
<dbReference type="EC" id="3.6.1.57" evidence="4"/>
<dbReference type="SUPFAM" id="SSF55729">
    <property type="entry name" value="Acyl-CoA N-acyltransferases (Nat)"/>
    <property type="match status" value="1"/>
</dbReference>
<dbReference type="InterPro" id="IPR020023">
    <property type="entry name" value="PseG"/>
</dbReference>
<dbReference type="GO" id="GO:0016758">
    <property type="term" value="F:hexosyltransferase activity"/>
    <property type="evidence" value="ECO:0007669"/>
    <property type="project" value="InterPro"/>
</dbReference>
<name>A0A221K704_9RHOB</name>
<evidence type="ECO:0000313" key="4">
    <source>
        <dbReference type="EMBL" id="ASM74627.1"/>
    </source>
</evidence>
<dbReference type="KEGG" id="spse:SULPSESMR1_04932"/>
<organism evidence="4 5">
    <name type="scientific">Pseudosulfitobacter pseudonitzschiae</name>
    <dbReference type="NCBI Taxonomy" id="1402135"/>
    <lineage>
        <taxon>Bacteria</taxon>
        <taxon>Pseudomonadati</taxon>
        <taxon>Pseudomonadota</taxon>
        <taxon>Alphaproteobacteria</taxon>
        <taxon>Rhodobacterales</taxon>
        <taxon>Roseobacteraceae</taxon>
        <taxon>Pseudosulfitobacter</taxon>
    </lineage>
</organism>
<feature type="active site" description="Proton acceptor" evidence="1">
    <location>
        <position position="19"/>
    </location>
</feature>
<dbReference type="InterPro" id="IPR016181">
    <property type="entry name" value="Acyl_CoA_acyltransferase"/>
</dbReference>
<feature type="binding site" evidence="2">
    <location>
        <position position="176"/>
    </location>
    <ligand>
        <name>substrate</name>
    </ligand>
</feature>
<protein>
    <submittedName>
        <fullName evidence="4">UDP-2,4-diacetamido-2,4, 6-trideoxy-beta-L-altropyranose hydrolase</fullName>
        <ecNumber evidence="4">3.6.1.57</ecNumber>
    </submittedName>
</protein>
<keyword evidence="4" id="KW-0378">Hydrolase</keyword>
<dbReference type="PANTHER" id="PTHR21015">
    <property type="entry name" value="UDP-N-ACETYLGLUCOSAMINE--N-ACETYLMURAMYL-(PENTAPEPTIDE) PYROPHOSPHORYL-UNDECAPRENOL N-ACETYLGLUCOSAMINE TRANSFERASE 1"/>
    <property type="match status" value="1"/>
</dbReference>
<evidence type="ECO:0000256" key="2">
    <source>
        <dbReference type="PIRSR" id="PIRSR620023-2"/>
    </source>
</evidence>
<dbReference type="PROSITE" id="PS51186">
    <property type="entry name" value="GNAT"/>
    <property type="match status" value="1"/>
</dbReference>
<sequence length="514" mass="55790">MPSHFAFRVDAGLHIGNGHVMRCLTLADYLAAEGHRATFLTRAHDGHMIGTIQSQGYDVEILPEPDVVDYGPHSATPVHAAWLRGNWRDDALMTRAWMDAVRPDWMVVDHYALDALWQEAAVPCGIRLAVIDDLADRPHRADLLLDQNAGREDNDYDGLVPAGCTRLIGPRYALLRPEFAASRPKALIRREAATIRNILITLGGVDQDNLTEDILDALDRTELSPEISLTVVLGANAPWTNEVRARAARMDRNVEVISGANNMADLMASADLCIGAAGSTAWERCALGLPSLLLVAAENQRGAAEAIVADGAAIRLLLTNGLKDAIDAAIPQILNPFSYRSVSANCAELVDAEGAKRVTTYLAAFKIGLRNANALDGKFIWHCRNDGEAWRHYRNATPTSLATHLKWFETALKSSSKILMVVFVGEQDVGTVRLDIDETGTYAEIGISLAQGARGTGLGGAVIARTIQESRKIGLHSVFAHVRPENIASHRAFLSSGFEAIGEKNGMIILCYNL</sequence>
<dbReference type="Pfam" id="PF13302">
    <property type="entry name" value="Acetyltransf_3"/>
    <property type="match status" value="1"/>
</dbReference>
<dbReference type="NCBIfam" id="TIGR03590">
    <property type="entry name" value="PseG"/>
    <property type="match status" value="1"/>
</dbReference>
<dbReference type="GO" id="GO:0016747">
    <property type="term" value="F:acyltransferase activity, transferring groups other than amino-acyl groups"/>
    <property type="evidence" value="ECO:0007669"/>
    <property type="project" value="InterPro"/>
</dbReference>
<gene>
    <name evidence="4" type="primary">pseG</name>
    <name evidence="4" type="ORF">SULPSESMR1_04932</name>
</gene>
<keyword evidence="4" id="KW-0614">Plasmid</keyword>
<reference evidence="4 5" key="1">
    <citation type="submission" date="2017-07" db="EMBL/GenBank/DDBJ databases">
        <title>Genome Sequence of Sulfitobacter pseudonitzschiae Strain SMR1 Isolated from a culture of the Diatom Skeletonema marinoi.</title>
        <authorList>
            <person name="Topel M."/>
            <person name="Pinder M.I.M."/>
            <person name="Johansson O.N."/>
            <person name="Kourtchenko O."/>
            <person name="Godhe A."/>
            <person name="Clarke A.K."/>
        </authorList>
    </citation>
    <scope>NUCLEOTIDE SEQUENCE [LARGE SCALE GENOMIC DNA]</scope>
    <source>
        <strain evidence="4 5">SMR1</strain>
        <plasmid evidence="4 5">pSMR1-1</plasmid>
    </source>
</reference>
<evidence type="ECO:0000313" key="5">
    <source>
        <dbReference type="Proteomes" id="UP000199754"/>
    </source>
</evidence>
<dbReference type="SUPFAM" id="SSF53756">
    <property type="entry name" value="UDP-Glycosyltransferase/glycogen phosphorylase"/>
    <property type="match status" value="1"/>
</dbReference>
<dbReference type="InterPro" id="IPR000182">
    <property type="entry name" value="GNAT_dom"/>
</dbReference>
<dbReference type="Pfam" id="PF04101">
    <property type="entry name" value="Glyco_tran_28_C"/>
    <property type="match status" value="1"/>
</dbReference>
<dbReference type="CDD" id="cd04301">
    <property type="entry name" value="NAT_SF"/>
    <property type="match status" value="1"/>
</dbReference>
<dbReference type="Gene3D" id="3.40.50.2000">
    <property type="entry name" value="Glycogen Phosphorylase B"/>
    <property type="match status" value="1"/>
</dbReference>
<evidence type="ECO:0000256" key="1">
    <source>
        <dbReference type="PIRSR" id="PIRSR620023-1"/>
    </source>
</evidence>
<dbReference type="AlphaFoldDB" id="A0A221K704"/>
<dbReference type="OrthoDB" id="9788924at2"/>
<dbReference type="InterPro" id="IPR007235">
    <property type="entry name" value="Glyco_trans_28_C"/>
</dbReference>